<dbReference type="InterPro" id="IPR001240">
    <property type="entry name" value="PRAI_dom"/>
</dbReference>
<evidence type="ECO:0000313" key="12">
    <source>
        <dbReference type="Proteomes" id="UP001058458"/>
    </source>
</evidence>
<gene>
    <name evidence="9" type="primary">trpF</name>
    <name evidence="11" type="ORF">IMI45_12640</name>
</gene>
<evidence type="ECO:0000256" key="2">
    <source>
        <dbReference type="ARBA" id="ARBA00004664"/>
    </source>
</evidence>
<dbReference type="SUPFAM" id="SSF51366">
    <property type="entry name" value="Ribulose-phoshate binding barrel"/>
    <property type="match status" value="1"/>
</dbReference>
<name>A0AB38QWZ9_PARTM</name>
<sequence>MSKPLFTSYSRRWVRLAVRLKYCGNRTASDLQKSVESKADYVGLIFAESKRKVEVETVKQWLQSISLGDKLLVGVFVNAPLAKIIGAASQLPLAVIQCHGNETAGYIAKIKEATGLAVWKAIHHDEDALAKMKQYAGVADGYVVDSRVSGAWGGTGISFDWKNVPVYLEEAARQAAPCFIAGGITPENVEKLLSYRPYGIDISSGIEENGEKSIKKMKEIEKKVANYV</sequence>
<dbReference type="HAMAP" id="MF_00135">
    <property type="entry name" value="PRAI"/>
    <property type="match status" value="1"/>
</dbReference>
<dbReference type="EMBL" id="CP063414">
    <property type="protein sequence ID" value="UOE75173.1"/>
    <property type="molecule type" value="Genomic_DNA"/>
</dbReference>
<evidence type="ECO:0000256" key="8">
    <source>
        <dbReference type="ARBA" id="ARBA00023235"/>
    </source>
</evidence>
<evidence type="ECO:0000259" key="10">
    <source>
        <dbReference type="Pfam" id="PF00697"/>
    </source>
</evidence>
<evidence type="ECO:0000256" key="9">
    <source>
        <dbReference type="HAMAP-Rule" id="MF_00135"/>
    </source>
</evidence>
<comment type="catalytic activity">
    <reaction evidence="1 9">
        <text>N-(5-phospho-beta-D-ribosyl)anthranilate = 1-(2-carboxyphenylamino)-1-deoxy-D-ribulose 5-phosphate</text>
        <dbReference type="Rhea" id="RHEA:21540"/>
        <dbReference type="ChEBI" id="CHEBI:18277"/>
        <dbReference type="ChEBI" id="CHEBI:58613"/>
        <dbReference type="EC" id="5.3.1.24"/>
    </reaction>
</comment>
<evidence type="ECO:0000256" key="6">
    <source>
        <dbReference type="ARBA" id="ARBA00022822"/>
    </source>
</evidence>
<dbReference type="Pfam" id="PF00697">
    <property type="entry name" value="PRAI"/>
    <property type="match status" value="1"/>
</dbReference>
<evidence type="ECO:0000256" key="3">
    <source>
        <dbReference type="ARBA" id="ARBA00012572"/>
    </source>
</evidence>
<keyword evidence="8 9" id="KW-0413">Isomerase</keyword>
<evidence type="ECO:0000256" key="7">
    <source>
        <dbReference type="ARBA" id="ARBA00023141"/>
    </source>
</evidence>
<evidence type="ECO:0000313" key="11">
    <source>
        <dbReference type="EMBL" id="UOE75173.1"/>
    </source>
</evidence>
<dbReference type="Proteomes" id="UP001058458">
    <property type="component" value="Chromosome"/>
</dbReference>
<dbReference type="EC" id="5.3.1.24" evidence="3 9"/>
<evidence type="ECO:0000256" key="4">
    <source>
        <dbReference type="ARBA" id="ARBA00022272"/>
    </source>
</evidence>
<dbReference type="AlphaFoldDB" id="A0AB38QWZ9"/>
<dbReference type="PANTHER" id="PTHR42894:SF1">
    <property type="entry name" value="N-(5'-PHOSPHORIBOSYL)ANTHRANILATE ISOMERASE"/>
    <property type="match status" value="1"/>
</dbReference>
<dbReference type="GO" id="GO:0004640">
    <property type="term" value="F:phosphoribosylanthranilate isomerase activity"/>
    <property type="evidence" value="ECO:0007669"/>
    <property type="project" value="UniProtKB-UniRule"/>
</dbReference>
<keyword evidence="6 9" id="KW-0822">Tryptophan biosynthesis</keyword>
<dbReference type="InterPro" id="IPR011060">
    <property type="entry name" value="RibuloseP-bd_barrel"/>
</dbReference>
<dbReference type="InterPro" id="IPR044643">
    <property type="entry name" value="TrpF_fam"/>
</dbReference>
<dbReference type="Gene3D" id="3.20.20.70">
    <property type="entry name" value="Aldolase class I"/>
    <property type="match status" value="1"/>
</dbReference>
<keyword evidence="5 9" id="KW-0028">Amino-acid biosynthesis</keyword>
<organism evidence="11 12">
    <name type="scientific">Parageobacillus thermoglucosidasius</name>
    <name type="common">Geobacillus thermoglucosidasius</name>
    <dbReference type="NCBI Taxonomy" id="1426"/>
    <lineage>
        <taxon>Bacteria</taxon>
        <taxon>Bacillati</taxon>
        <taxon>Bacillota</taxon>
        <taxon>Bacilli</taxon>
        <taxon>Bacillales</taxon>
        <taxon>Anoxybacillaceae</taxon>
        <taxon>Parageobacillus</taxon>
    </lineage>
</organism>
<accession>A0AB38QWZ9</accession>
<reference evidence="11" key="1">
    <citation type="submission" date="2020-10" db="EMBL/GenBank/DDBJ databases">
        <authorList>
            <person name="Delgado J.A."/>
            <person name="Gonzalez J.M."/>
        </authorList>
    </citation>
    <scope>NUCLEOTIDE SEQUENCE</scope>
    <source>
        <strain evidence="11">23.6</strain>
    </source>
</reference>
<dbReference type="InterPro" id="IPR013785">
    <property type="entry name" value="Aldolase_TIM"/>
</dbReference>
<dbReference type="CDD" id="cd00405">
    <property type="entry name" value="PRAI"/>
    <property type="match status" value="1"/>
</dbReference>
<evidence type="ECO:0000256" key="1">
    <source>
        <dbReference type="ARBA" id="ARBA00001164"/>
    </source>
</evidence>
<dbReference type="PANTHER" id="PTHR42894">
    <property type="entry name" value="N-(5'-PHOSPHORIBOSYL)ANTHRANILATE ISOMERASE"/>
    <property type="match status" value="1"/>
</dbReference>
<dbReference type="NCBIfam" id="NF002301">
    <property type="entry name" value="PRK01222.2-1"/>
    <property type="match status" value="1"/>
</dbReference>
<protein>
    <recommendedName>
        <fullName evidence="4 9">N-(5'-phosphoribosyl)anthranilate isomerase</fullName>
        <shortName evidence="9">PRAI</shortName>
        <ecNumber evidence="3 9">5.3.1.24</ecNumber>
    </recommendedName>
</protein>
<dbReference type="GO" id="GO:0000162">
    <property type="term" value="P:L-tryptophan biosynthetic process"/>
    <property type="evidence" value="ECO:0007669"/>
    <property type="project" value="UniProtKB-UniRule"/>
</dbReference>
<proteinExistence type="inferred from homology"/>
<evidence type="ECO:0000256" key="5">
    <source>
        <dbReference type="ARBA" id="ARBA00022605"/>
    </source>
</evidence>
<keyword evidence="7 9" id="KW-0057">Aromatic amino acid biosynthesis</keyword>
<comment type="similarity">
    <text evidence="9">Belongs to the TrpF family.</text>
</comment>
<comment type="pathway">
    <text evidence="2 9">Amino-acid biosynthesis; L-tryptophan biosynthesis; L-tryptophan from chorismate: step 3/5.</text>
</comment>
<feature type="domain" description="N-(5'phosphoribosyl) anthranilate isomerase (PRAI)" evidence="10">
    <location>
        <begin position="21"/>
        <end position="222"/>
    </location>
</feature>